<accession>A0A6C0AFN1</accession>
<name>A0A6C0AFN1_9ZZZZ</name>
<reference evidence="8" key="1">
    <citation type="journal article" date="2020" name="Nature">
        <title>Giant virus diversity and host interactions through global metagenomics.</title>
        <authorList>
            <person name="Schulz F."/>
            <person name="Roux S."/>
            <person name="Paez-Espino D."/>
            <person name="Jungbluth S."/>
            <person name="Walsh D.A."/>
            <person name="Denef V.J."/>
            <person name="McMahon K.D."/>
            <person name="Konstantinidis K.T."/>
            <person name="Eloe-Fadrosh E.A."/>
            <person name="Kyrpides N.C."/>
            <person name="Woyke T."/>
        </authorList>
    </citation>
    <scope>NUCLEOTIDE SEQUENCE</scope>
    <source>
        <strain evidence="8">GVMAG-S-1024976-23</strain>
    </source>
</reference>
<evidence type="ECO:0000256" key="6">
    <source>
        <dbReference type="ARBA" id="ARBA00039970"/>
    </source>
</evidence>
<keyword evidence="5" id="KW-0067">ATP-binding</keyword>
<organism evidence="8">
    <name type="scientific">viral metagenome</name>
    <dbReference type="NCBI Taxonomy" id="1070528"/>
    <lineage>
        <taxon>unclassified sequences</taxon>
        <taxon>metagenomes</taxon>
        <taxon>organismal metagenomes</taxon>
    </lineage>
</organism>
<evidence type="ECO:0000259" key="7">
    <source>
        <dbReference type="Pfam" id="PF02562"/>
    </source>
</evidence>
<evidence type="ECO:0000313" key="8">
    <source>
        <dbReference type="EMBL" id="QHS78597.1"/>
    </source>
</evidence>
<evidence type="ECO:0000256" key="3">
    <source>
        <dbReference type="ARBA" id="ARBA00022490"/>
    </source>
</evidence>
<dbReference type="InterPro" id="IPR003714">
    <property type="entry name" value="PhoH"/>
</dbReference>
<protein>
    <recommendedName>
        <fullName evidence="6">PhoH-like protein</fullName>
    </recommendedName>
</protein>
<feature type="domain" description="PhoH-like protein" evidence="7">
    <location>
        <begin position="50"/>
        <end position="255"/>
    </location>
</feature>
<dbReference type="PANTHER" id="PTHR30473">
    <property type="entry name" value="PROTEIN PHOH"/>
    <property type="match status" value="1"/>
</dbReference>
<proteinExistence type="inferred from homology"/>
<dbReference type="Gene3D" id="3.40.50.300">
    <property type="entry name" value="P-loop containing nucleotide triphosphate hydrolases"/>
    <property type="match status" value="1"/>
</dbReference>
<dbReference type="Pfam" id="PF02562">
    <property type="entry name" value="PhoH"/>
    <property type="match status" value="1"/>
</dbReference>
<evidence type="ECO:0000256" key="2">
    <source>
        <dbReference type="ARBA" id="ARBA00010393"/>
    </source>
</evidence>
<dbReference type="AlphaFoldDB" id="A0A6C0AFN1"/>
<dbReference type="InterPro" id="IPR051451">
    <property type="entry name" value="PhoH2-like"/>
</dbReference>
<dbReference type="InterPro" id="IPR027417">
    <property type="entry name" value="P-loop_NTPase"/>
</dbReference>
<dbReference type="GO" id="GO:0005524">
    <property type="term" value="F:ATP binding"/>
    <property type="evidence" value="ECO:0007669"/>
    <property type="project" value="UniProtKB-KW"/>
</dbReference>
<evidence type="ECO:0000256" key="5">
    <source>
        <dbReference type="ARBA" id="ARBA00022840"/>
    </source>
</evidence>
<keyword evidence="3" id="KW-0963">Cytoplasm</keyword>
<keyword evidence="4" id="KW-0547">Nucleotide-binding</keyword>
<dbReference type="SUPFAM" id="SSF52540">
    <property type="entry name" value="P-loop containing nucleoside triphosphate hydrolases"/>
    <property type="match status" value="1"/>
</dbReference>
<sequence length="281" mass="31711">MGGRNKKAAKELRRRQRLLSIASDSSEDSMDNCIYEKKYLRGNPCPKYFKPKTKNQALFLSSIMSPNSQVVVCHGSAGTGKTLMACQEGIRSLLNNDSDSIIITRPAVCADEDIGFLPGDLDDKMKPFTQPLFDTFEKIIPRQHVEHMIHNNKIQIIPLAYMRGRTFENKFIIADEMQNASIEQMIMLLTRIGSGSKLIVVGDPSQCDRKIKQNGLSDLINRLDKSSNSITKVKLIKLENKDVQREDVVKEILSIVYADRDDNKKSNNSSLIKSNSQQNFL</sequence>
<comment type="similarity">
    <text evidence="2">Belongs to the PhoH family.</text>
</comment>
<comment type="subcellular location">
    <subcellularLocation>
        <location evidence="1">Cytoplasm</location>
    </subcellularLocation>
</comment>
<evidence type="ECO:0000256" key="4">
    <source>
        <dbReference type="ARBA" id="ARBA00022741"/>
    </source>
</evidence>
<dbReference type="PANTHER" id="PTHR30473:SF1">
    <property type="entry name" value="PHOH-LIKE PROTEIN"/>
    <property type="match status" value="1"/>
</dbReference>
<dbReference type="EMBL" id="MN740601">
    <property type="protein sequence ID" value="QHS78597.1"/>
    <property type="molecule type" value="Genomic_DNA"/>
</dbReference>
<evidence type="ECO:0000256" key="1">
    <source>
        <dbReference type="ARBA" id="ARBA00004496"/>
    </source>
</evidence>
<dbReference type="GO" id="GO:0005829">
    <property type="term" value="C:cytosol"/>
    <property type="evidence" value="ECO:0007669"/>
    <property type="project" value="TreeGrafter"/>
</dbReference>